<feature type="compositionally biased region" description="Low complexity" evidence="6">
    <location>
        <begin position="21"/>
        <end position="30"/>
    </location>
</feature>
<evidence type="ECO:0000256" key="6">
    <source>
        <dbReference type="SAM" id="MobiDB-lite"/>
    </source>
</evidence>
<name>H9BDY7_9ACTN</name>
<feature type="transmembrane region" description="Helical" evidence="7">
    <location>
        <begin position="352"/>
        <end position="376"/>
    </location>
</feature>
<evidence type="ECO:0000259" key="8">
    <source>
        <dbReference type="PROSITE" id="PS50850"/>
    </source>
</evidence>
<organism evidence="9">
    <name type="scientific">Streptomyces rimofaciens</name>
    <dbReference type="NCBI Taxonomy" id="504097"/>
    <lineage>
        <taxon>Bacteria</taxon>
        <taxon>Bacillati</taxon>
        <taxon>Actinomycetota</taxon>
        <taxon>Actinomycetes</taxon>
        <taxon>Kitasatosporales</taxon>
        <taxon>Streptomycetaceae</taxon>
        <taxon>Streptomyces</taxon>
    </lineage>
</organism>
<feature type="compositionally biased region" description="Basic and acidic residues" evidence="6">
    <location>
        <begin position="1"/>
        <end position="20"/>
    </location>
</feature>
<evidence type="ECO:0000256" key="4">
    <source>
        <dbReference type="ARBA" id="ARBA00022989"/>
    </source>
</evidence>
<dbReference type="GO" id="GO:0022857">
    <property type="term" value="F:transmembrane transporter activity"/>
    <property type="evidence" value="ECO:0007669"/>
    <property type="project" value="InterPro"/>
</dbReference>
<dbReference type="Pfam" id="PF07690">
    <property type="entry name" value="MFS_1"/>
    <property type="match status" value="1"/>
</dbReference>
<dbReference type="AlphaFoldDB" id="H9BDY7"/>
<feature type="transmembrane region" description="Helical" evidence="7">
    <location>
        <begin position="91"/>
        <end position="109"/>
    </location>
</feature>
<evidence type="ECO:0000256" key="7">
    <source>
        <dbReference type="SAM" id="Phobius"/>
    </source>
</evidence>
<feature type="transmembrane region" description="Helical" evidence="7">
    <location>
        <begin position="421"/>
        <end position="439"/>
    </location>
</feature>
<feature type="transmembrane region" description="Helical" evidence="7">
    <location>
        <begin position="142"/>
        <end position="163"/>
    </location>
</feature>
<dbReference type="SUPFAM" id="SSF103473">
    <property type="entry name" value="MFS general substrate transporter"/>
    <property type="match status" value="1"/>
</dbReference>
<feature type="region of interest" description="Disordered" evidence="6">
    <location>
        <begin position="1"/>
        <end position="40"/>
    </location>
</feature>
<sequence length="460" mass="48907">MTDTRTRAEEPAGERPEEPPGQRSEGPPGESHAEPSAEPPGGSLWHNRDFLRFWFGETLSLLGTQVTNLALPLTAINAFHATDEQVGVLRFLQLVPYLGLALVFGVWVDRARRRRIMLGANLVRMVLLTLVPVLYWSDALDMVSLLVIACAVGAASVLFDVSWMSYVPTLVREPEHYVEAGAKMGMSSSAADVAGPGLAGVLVGALSAPVALIADAFSYLVSLISLLLIRTPEPRPEPAAARRHLPTEIRDGLRWVLKNPVLRSLAVIGFCCNFSMITVWTMFLLYGTRDLRLDSTTLGGIFATASVGGLIGAAISRKVIRRFRLGLVYLVAQSALLVGPTLIVLATGPRWVMVGMFVLSFFTTYLGLGVAAVVIVSLRQVSTPPSMMGRMTAVFRTLLFGGGALGGLFAGLLSGRIGARGALTVAATGSAAVLIALALSPVTRLRGLPPATEEPVAAAN</sequence>
<reference evidence="9" key="1">
    <citation type="submission" date="2011-11" db="EMBL/GenBank/DDBJ databases">
        <title>Identification and Characterization of Mildiomycin Biosynthesis Gene Cluster in Streptoveticillum remofaciens ZJU5119, and Biochemical Characterization and in vitro Assay of MilC, a Hydroxymethylcytosylglucuronic Acid Synthetase in the Biosynthesis of Mildiomycin.</title>
        <authorList>
            <person name="Wu J."/>
            <person name="Li L."/>
            <person name="He X."/>
        </authorList>
    </citation>
    <scope>NUCLEOTIDE SEQUENCE</scope>
    <source>
        <strain evidence="9">ZJU5119</strain>
    </source>
</reference>
<accession>H9BDY7</accession>
<dbReference type="PROSITE" id="PS50850">
    <property type="entry name" value="MFS"/>
    <property type="match status" value="1"/>
</dbReference>
<keyword evidence="2" id="KW-1003">Cell membrane</keyword>
<dbReference type="PANTHER" id="PTHR23513:SF6">
    <property type="entry name" value="MAJOR FACILITATOR SUPERFAMILY ASSOCIATED DOMAIN-CONTAINING PROTEIN"/>
    <property type="match status" value="1"/>
</dbReference>
<feature type="domain" description="Major facilitator superfamily (MFS) profile" evidence="8">
    <location>
        <begin position="261"/>
        <end position="460"/>
    </location>
</feature>
<evidence type="ECO:0000256" key="5">
    <source>
        <dbReference type="ARBA" id="ARBA00023136"/>
    </source>
</evidence>
<dbReference type="Gene3D" id="1.20.1250.20">
    <property type="entry name" value="MFS general substrate transporter like domains"/>
    <property type="match status" value="1"/>
</dbReference>
<keyword evidence="5 7" id="KW-0472">Membrane</keyword>
<dbReference type="CDD" id="cd06173">
    <property type="entry name" value="MFS_MefA_like"/>
    <property type="match status" value="1"/>
</dbReference>
<comment type="subcellular location">
    <subcellularLocation>
        <location evidence="1">Cell membrane</location>
        <topology evidence="1">Multi-pass membrane protein</topology>
    </subcellularLocation>
</comment>
<evidence type="ECO:0000313" key="9">
    <source>
        <dbReference type="EMBL" id="AFD20768.1"/>
    </source>
</evidence>
<feature type="transmembrane region" description="Helical" evidence="7">
    <location>
        <begin position="327"/>
        <end position="346"/>
    </location>
</feature>
<protein>
    <submittedName>
        <fullName evidence="9">Export protein</fullName>
    </submittedName>
</protein>
<keyword evidence="3 7" id="KW-0812">Transmembrane</keyword>
<feature type="transmembrane region" description="Helical" evidence="7">
    <location>
        <begin position="397"/>
        <end position="415"/>
    </location>
</feature>
<proteinExistence type="predicted"/>
<evidence type="ECO:0000256" key="1">
    <source>
        <dbReference type="ARBA" id="ARBA00004651"/>
    </source>
</evidence>
<evidence type="ECO:0000256" key="3">
    <source>
        <dbReference type="ARBA" id="ARBA00022692"/>
    </source>
</evidence>
<dbReference type="InterPro" id="IPR036259">
    <property type="entry name" value="MFS_trans_sf"/>
</dbReference>
<dbReference type="GO" id="GO:0005886">
    <property type="term" value="C:plasma membrane"/>
    <property type="evidence" value="ECO:0007669"/>
    <property type="project" value="UniProtKB-SubCell"/>
</dbReference>
<dbReference type="InterPro" id="IPR011701">
    <property type="entry name" value="MFS"/>
</dbReference>
<feature type="transmembrane region" description="Helical" evidence="7">
    <location>
        <begin position="298"/>
        <end position="315"/>
    </location>
</feature>
<feature type="transmembrane region" description="Helical" evidence="7">
    <location>
        <begin position="58"/>
        <end position="79"/>
    </location>
</feature>
<keyword evidence="4 7" id="KW-1133">Transmembrane helix</keyword>
<feature type="transmembrane region" description="Helical" evidence="7">
    <location>
        <begin position="264"/>
        <end position="286"/>
    </location>
</feature>
<dbReference type="PANTHER" id="PTHR23513">
    <property type="entry name" value="INTEGRAL MEMBRANE EFFLUX PROTEIN-RELATED"/>
    <property type="match status" value="1"/>
</dbReference>
<feature type="transmembrane region" description="Helical" evidence="7">
    <location>
        <begin position="116"/>
        <end position="136"/>
    </location>
</feature>
<dbReference type="InterPro" id="IPR020846">
    <property type="entry name" value="MFS_dom"/>
</dbReference>
<evidence type="ECO:0000256" key="2">
    <source>
        <dbReference type="ARBA" id="ARBA00022475"/>
    </source>
</evidence>
<dbReference type="EMBL" id="JN999998">
    <property type="protein sequence ID" value="AFD20768.1"/>
    <property type="molecule type" value="Genomic_DNA"/>
</dbReference>